<dbReference type="EMBL" id="JAAMPC010000012">
    <property type="protein sequence ID" value="KAG2277820.1"/>
    <property type="molecule type" value="Genomic_DNA"/>
</dbReference>
<evidence type="ECO:0000313" key="3">
    <source>
        <dbReference type="Proteomes" id="UP000886595"/>
    </source>
</evidence>
<evidence type="ECO:0000256" key="1">
    <source>
        <dbReference type="SAM" id="MobiDB-lite"/>
    </source>
</evidence>
<keyword evidence="3" id="KW-1185">Reference proteome</keyword>
<feature type="region of interest" description="Disordered" evidence="1">
    <location>
        <begin position="1"/>
        <end position="86"/>
    </location>
</feature>
<accession>A0A8X7QWA7</accession>
<proteinExistence type="predicted"/>
<gene>
    <name evidence="2" type="ORF">Bca52824_060375</name>
</gene>
<name>A0A8X7QWA7_BRACI</name>
<sequence length="86" mass="10113">MRKHPQQTKHIITKSGEDREGKEEQPAERQRTCHRPFASTRTRESHTKSPQRQQPHSHQNYHACASGDNLRSRPLPEKERATITRH</sequence>
<feature type="compositionally biased region" description="Basic and acidic residues" evidence="1">
    <location>
        <begin position="70"/>
        <end position="86"/>
    </location>
</feature>
<feature type="compositionally biased region" description="Polar residues" evidence="1">
    <location>
        <begin position="48"/>
        <end position="60"/>
    </location>
</feature>
<dbReference type="AlphaFoldDB" id="A0A8X7QWA7"/>
<protein>
    <submittedName>
        <fullName evidence="2">Uncharacterized protein</fullName>
    </submittedName>
</protein>
<reference evidence="2 3" key="1">
    <citation type="submission" date="2020-02" db="EMBL/GenBank/DDBJ databases">
        <authorList>
            <person name="Ma Q."/>
            <person name="Huang Y."/>
            <person name="Song X."/>
            <person name="Pei D."/>
        </authorList>
    </citation>
    <scope>NUCLEOTIDE SEQUENCE [LARGE SCALE GENOMIC DNA]</scope>
    <source>
        <strain evidence="2">Sxm20200214</strain>
        <tissue evidence="2">Leaf</tissue>
    </source>
</reference>
<dbReference type="Proteomes" id="UP000886595">
    <property type="component" value="Unassembled WGS sequence"/>
</dbReference>
<feature type="compositionally biased region" description="Basic and acidic residues" evidence="1">
    <location>
        <begin position="15"/>
        <end position="31"/>
    </location>
</feature>
<comment type="caution">
    <text evidence="2">The sequence shown here is derived from an EMBL/GenBank/DDBJ whole genome shotgun (WGS) entry which is preliminary data.</text>
</comment>
<evidence type="ECO:0000313" key="2">
    <source>
        <dbReference type="EMBL" id="KAG2277820.1"/>
    </source>
</evidence>
<organism evidence="2 3">
    <name type="scientific">Brassica carinata</name>
    <name type="common">Ethiopian mustard</name>
    <name type="synonym">Abyssinian cabbage</name>
    <dbReference type="NCBI Taxonomy" id="52824"/>
    <lineage>
        <taxon>Eukaryota</taxon>
        <taxon>Viridiplantae</taxon>
        <taxon>Streptophyta</taxon>
        <taxon>Embryophyta</taxon>
        <taxon>Tracheophyta</taxon>
        <taxon>Spermatophyta</taxon>
        <taxon>Magnoliopsida</taxon>
        <taxon>eudicotyledons</taxon>
        <taxon>Gunneridae</taxon>
        <taxon>Pentapetalae</taxon>
        <taxon>rosids</taxon>
        <taxon>malvids</taxon>
        <taxon>Brassicales</taxon>
        <taxon>Brassicaceae</taxon>
        <taxon>Brassiceae</taxon>
        <taxon>Brassica</taxon>
    </lineage>
</organism>